<name>A0A8T2DMK1_ARASU</name>
<dbReference type="PANTHER" id="PTHR46387">
    <property type="entry name" value="POLYNUCLEOTIDYL TRANSFERASE, RIBONUCLEASE H-LIKE SUPERFAMILY PROTEIN"/>
    <property type="match status" value="1"/>
</dbReference>
<dbReference type="InterPro" id="IPR002156">
    <property type="entry name" value="RNaseH_domain"/>
</dbReference>
<dbReference type="EMBL" id="JAEFBJ010000005">
    <property type="protein sequence ID" value="KAG7612579.1"/>
    <property type="molecule type" value="Genomic_DNA"/>
</dbReference>
<feature type="domain" description="RNase H type-1" evidence="1">
    <location>
        <begin position="132"/>
        <end position="263"/>
    </location>
</feature>
<evidence type="ECO:0000313" key="2">
    <source>
        <dbReference type="EMBL" id="KAG7612579.1"/>
    </source>
</evidence>
<keyword evidence="3" id="KW-1185">Reference proteome</keyword>
<evidence type="ECO:0000259" key="1">
    <source>
        <dbReference type="PROSITE" id="PS50879"/>
    </source>
</evidence>
<dbReference type="GO" id="GO:0004523">
    <property type="term" value="F:RNA-DNA hybrid ribonuclease activity"/>
    <property type="evidence" value="ECO:0007669"/>
    <property type="project" value="InterPro"/>
</dbReference>
<reference evidence="2 3" key="1">
    <citation type="submission" date="2020-12" db="EMBL/GenBank/DDBJ databases">
        <title>Concerted genomic and epigenomic changes stabilize Arabidopsis allopolyploids.</title>
        <authorList>
            <person name="Chen Z."/>
        </authorList>
    </citation>
    <scope>NUCLEOTIDE SEQUENCE [LARGE SCALE GENOMIC DNA]</scope>
    <source>
        <strain evidence="2">As9502</strain>
        <tissue evidence="2">Leaf</tissue>
    </source>
</reference>
<dbReference type="Proteomes" id="UP000694251">
    <property type="component" value="Chromosome 5"/>
</dbReference>
<evidence type="ECO:0000313" key="3">
    <source>
        <dbReference type="Proteomes" id="UP000694251"/>
    </source>
</evidence>
<proteinExistence type="predicted"/>
<dbReference type="CDD" id="cd09279">
    <property type="entry name" value="RNase_HI_like"/>
    <property type="match status" value="1"/>
</dbReference>
<dbReference type="GO" id="GO:0003676">
    <property type="term" value="F:nucleic acid binding"/>
    <property type="evidence" value="ECO:0007669"/>
    <property type="project" value="InterPro"/>
</dbReference>
<dbReference type="OrthoDB" id="2016287at2759"/>
<dbReference type="PANTHER" id="PTHR46387:SF44">
    <property type="entry name" value="RNASE H DOMAIN-CONTAINING PROTEIN"/>
    <property type="match status" value="1"/>
</dbReference>
<sequence length="272" mass="29877">MNRFSRARSYISLVLFKKSSYVTSHIPLNQCFYTSLKSSLKPASDLIDCQAQVGSSVYDPPVSVYKGYSLLKDTEECLSTVGLKKPLYVFRALDLKEDMFGALTPCLFQDQLPSASMSVEKLAELEPSADTSYETCIIEFDGASKGNPGLSGAAAVLKTEDGSLIFKMRQGLGIATNNAAEYHGLILGLKHAIEKGYTKIKVKTDSKLVCMQMKGQWKVNHEVLSKLHKEAKQLSDKCLSFEISHVLRSLNSDADEQANMAARLSEGEVEVA</sequence>
<gene>
    <name evidence="2" type="ORF">ISN44_As05g045860</name>
</gene>
<dbReference type="AlphaFoldDB" id="A0A8T2DMK1"/>
<protein>
    <submittedName>
        <fullName evidence="2">Ribonuclease H-like superfamily</fullName>
    </submittedName>
</protein>
<organism evidence="2 3">
    <name type="scientific">Arabidopsis suecica</name>
    <name type="common">Swedish thale-cress</name>
    <name type="synonym">Cardaminopsis suecica</name>
    <dbReference type="NCBI Taxonomy" id="45249"/>
    <lineage>
        <taxon>Eukaryota</taxon>
        <taxon>Viridiplantae</taxon>
        <taxon>Streptophyta</taxon>
        <taxon>Embryophyta</taxon>
        <taxon>Tracheophyta</taxon>
        <taxon>Spermatophyta</taxon>
        <taxon>Magnoliopsida</taxon>
        <taxon>eudicotyledons</taxon>
        <taxon>Gunneridae</taxon>
        <taxon>Pentapetalae</taxon>
        <taxon>rosids</taxon>
        <taxon>malvids</taxon>
        <taxon>Brassicales</taxon>
        <taxon>Brassicaceae</taxon>
        <taxon>Camelineae</taxon>
        <taxon>Arabidopsis</taxon>
    </lineage>
</organism>
<dbReference type="FunFam" id="3.30.420.10:FF:000076">
    <property type="entry name" value="RBR-type E3 ubiquitin transferase"/>
    <property type="match status" value="1"/>
</dbReference>
<dbReference type="Pfam" id="PF13456">
    <property type="entry name" value="RVT_3"/>
    <property type="match status" value="1"/>
</dbReference>
<comment type="caution">
    <text evidence="2">The sequence shown here is derived from an EMBL/GenBank/DDBJ whole genome shotgun (WGS) entry which is preliminary data.</text>
</comment>
<accession>A0A8T2DMK1</accession>
<dbReference type="PROSITE" id="PS50879">
    <property type="entry name" value="RNASE_H_1"/>
    <property type="match status" value="1"/>
</dbReference>